<name>A0A0F9NXS4_9ZZZZ</name>
<sequence length="152" mass="18192">PNLLHFDEPVVLTLNPGKMTDKEWHKLDPIPKNLMFVRIRTNTWNLDTVVIPAVKYYTEREVPVVLTFMAYYDTKDKIPFSNEKNYEFRKRTLNSYNAITTKAWEFIMNLFKYNKYVDSCGKIEGEKGDTHCRFCGNCLKHYFACIERMREW</sequence>
<comment type="caution">
    <text evidence="1">The sequence shown here is derived from an EMBL/GenBank/DDBJ whole genome shotgun (WGS) entry which is preliminary data.</text>
</comment>
<evidence type="ECO:0000313" key="1">
    <source>
        <dbReference type="EMBL" id="KKN22689.1"/>
    </source>
</evidence>
<dbReference type="EMBL" id="LAZR01003038">
    <property type="protein sequence ID" value="KKN22689.1"/>
    <property type="molecule type" value="Genomic_DNA"/>
</dbReference>
<feature type="non-terminal residue" evidence="1">
    <location>
        <position position="1"/>
    </location>
</feature>
<gene>
    <name evidence="1" type="ORF">LCGC14_0912720</name>
</gene>
<proteinExistence type="predicted"/>
<reference evidence="1" key="1">
    <citation type="journal article" date="2015" name="Nature">
        <title>Complex archaea that bridge the gap between prokaryotes and eukaryotes.</title>
        <authorList>
            <person name="Spang A."/>
            <person name="Saw J.H."/>
            <person name="Jorgensen S.L."/>
            <person name="Zaremba-Niedzwiedzka K."/>
            <person name="Martijn J."/>
            <person name="Lind A.E."/>
            <person name="van Eijk R."/>
            <person name="Schleper C."/>
            <person name="Guy L."/>
            <person name="Ettema T.J."/>
        </authorList>
    </citation>
    <scope>NUCLEOTIDE SEQUENCE</scope>
</reference>
<organism evidence="1">
    <name type="scientific">marine sediment metagenome</name>
    <dbReference type="NCBI Taxonomy" id="412755"/>
    <lineage>
        <taxon>unclassified sequences</taxon>
        <taxon>metagenomes</taxon>
        <taxon>ecological metagenomes</taxon>
    </lineage>
</organism>
<dbReference type="AlphaFoldDB" id="A0A0F9NXS4"/>
<protein>
    <submittedName>
        <fullName evidence="1">Uncharacterized protein</fullName>
    </submittedName>
</protein>
<accession>A0A0F9NXS4</accession>